<feature type="non-terminal residue" evidence="1">
    <location>
        <position position="164"/>
    </location>
</feature>
<proteinExistence type="predicted"/>
<sequence>MRILYIGVHSHNEWGAEYWIAKAFHDKGIYYELIDYRAELISLSNDQINKIICLKSKTIDLIFLQRGEHLSPQIFNNIKTPIVFWSTEPIQLKNDVDKLLNSDIFSWVFVHSYSCMERIKNKFSHLIHNISVMHNAAPKEKIQFSNNKNIFSIFNRSLSLRRRL</sequence>
<gene>
    <name evidence="1" type="ORF">METZ01_LOCUS347697</name>
</gene>
<name>A0A382RAU5_9ZZZZ</name>
<protein>
    <submittedName>
        <fullName evidence="1">Uncharacterized protein</fullName>
    </submittedName>
</protein>
<evidence type="ECO:0000313" key="1">
    <source>
        <dbReference type="EMBL" id="SVC94843.1"/>
    </source>
</evidence>
<accession>A0A382RAU5</accession>
<dbReference type="AlphaFoldDB" id="A0A382RAU5"/>
<dbReference type="EMBL" id="UINC01120389">
    <property type="protein sequence ID" value="SVC94843.1"/>
    <property type="molecule type" value="Genomic_DNA"/>
</dbReference>
<reference evidence="1" key="1">
    <citation type="submission" date="2018-05" db="EMBL/GenBank/DDBJ databases">
        <authorList>
            <person name="Lanie J.A."/>
            <person name="Ng W.-L."/>
            <person name="Kazmierczak K.M."/>
            <person name="Andrzejewski T.M."/>
            <person name="Davidsen T.M."/>
            <person name="Wayne K.J."/>
            <person name="Tettelin H."/>
            <person name="Glass J.I."/>
            <person name="Rusch D."/>
            <person name="Podicherti R."/>
            <person name="Tsui H.-C.T."/>
            <person name="Winkler M.E."/>
        </authorList>
    </citation>
    <scope>NUCLEOTIDE SEQUENCE</scope>
</reference>
<organism evidence="1">
    <name type="scientific">marine metagenome</name>
    <dbReference type="NCBI Taxonomy" id="408172"/>
    <lineage>
        <taxon>unclassified sequences</taxon>
        <taxon>metagenomes</taxon>
        <taxon>ecological metagenomes</taxon>
    </lineage>
</organism>